<dbReference type="InterPro" id="IPR001227">
    <property type="entry name" value="Ac_transferase_dom_sf"/>
</dbReference>
<dbReference type="AlphaFoldDB" id="A0A1Q9CY37"/>
<dbReference type="GO" id="GO:0004312">
    <property type="term" value="F:fatty acid synthase activity"/>
    <property type="evidence" value="ECO:0007669"/>
    <property type="project" value="TreeGrafter"/>
</dbReference>
<keyword evidence="2" id="KW-0597">Phosphoprotein</keyword>
<dbReference type="Gene3D" id="3.40.366.10">
    <property type="entry name" value="Malonyl-Coenzyme A Acyl Carrier Protein, domain 2"/>
    <property type="match status" value="2"/>
</dbReference>
<organism evidence="4 5">
    <name type="scientific">Symbiodinium microadriaticum</name>
    <name type="common">Dinoflagellate</name>
    <name type="synonym">Zooxanthella microadriatica</name>
    <dbReference type="NCBI Taxonomy" id="2951"/>
    <lineage>
        <taxon>Eukaryota</taxon>
        <taxon>Sar</taxon>
        <taxon>Alveolata</taxon>
        <taxon>Dinophyceae</taxon>
        <taxon>Suessiales</taxon>
        <taxon>Symbiodiniaceae</taxon>
        <taxon>Symbiodinium</taxon>
    </lineage>
</organism>
<keyword evidence="5" id="KW-1185">Reference proteome</keyword>
<comment type="caution">
    <text evidence="4">The sequence shown here is derived from an EMBL/GenBank/DDBJ whole genome shotgun (WGS) entry which is preliminary data.</text>
</comment>
<evidence type="ECO:0000256" key="2">
    <source>
        <dbReference type="ARBA" id="ARBA00022553"/>
    </source>
</evidence>
<keyword evidence="1" id="KW-0596">Phosphopantetheine</keyword>
<evidence type="ECO:0000313" key="5">
    <source>
        <dbReference type="Proteomes" id="UP000186817"/>
    </source>
</evidence>
<name>A0A1Q9CY37_SYMMI</name>
<proteinExistence type="predicted"/>
<dbReference type="SMART" id="SM00827">
    <property type="entry name" value="PKS_AT"/>
    <property type="match status" value="1"/>
</dbReference>
<dbReference type="InterPro" id="IPR050091">
    <property type="entry name" value="PKS_NRPS_Biosynth_Enz"/>
</dbReference>
<dbReference type="PANTHER" id="PTHR43775:SF37">
    <property type="entry name" value="SI:DKEY-61P9.11"/>
    <property type="match status" value="1"/>
</dbReference>
<dbReference type="OrthoDB" id="541883at2759"/>
<dbReference type="InterPro" id="IPR016035">
    <property type="entry name" value="Acyl_Trfase/lysoPLipase"/>
</dbReference>
<evidence type="ECO:0000259" key="3">
    <source>
        <dbReference type="SMART" id="SM00827"/>
    </source>
</evidence>
<feature type="domain" description="Malonyl-CoA:ACP transacylase (MAT)" evidence="3">
    <location>
        <begin position="9"/>
        <end position="313"/>
    </location>
</feature>
<reference evidence="4 5" key="1">
    <citation type="submission" date="2016-02" db="EMBL/GenBank/DDBJ databases">
        <title>Genome analysis of coral dinoflagellate symbionts highlights evolutionary adaptations to a symbiotic lifestyle.</title>
        <authorList>
            <person name="Aranda M."/>
            <person name="Li Y."/>
            <person name="Liew Y.J."/>
            <person name="Baumgarten S."/>
            <person name="Simakov O."/>
            <person name="Wilson M."/>
            <person name="Piel J."/>
            <person name="Ashoor H."/>
            <person name="Bougouffa S."/>
            <person name="Bajic V.B."/>
            <person name="Ryu T."/>
            <person name="Ravasi T."/>
            <person name="Bayer T."/>
            <person name="Micklem G."/>
            <person name="Kim H."/>
            <person name="Bhak J."/>
            <person name="Lajeunesse T.C."/>
            <person name="Voolstra C.R."/>
        </authorList>
    </citation>
    <scope>NUCLEOTIDE SEQUENCE [LARGE SCALE GENOMIC DNA]</scope>
    <source>
        <strain evidence="4 5">CCMP2467</strain>
    </source>
</reference>
<dbReference type="GO" id="GO:0006633">
    <property type="term" value="P:fatty acid biosynthetic process"/>
    <property type="evidence" value="ECO:0007669"/>
    <property type="project" value="TreeGrafter"/>
</dbReference>
<evidence type="ECO:0000313" key="4">
    <source>
        <dbReference type="EMBL" id="OLP87843.1"/>
    </source>
</evidence>
<dbReference type="InterPro" id="IPR014043">
    <property type="entry name" value="Acyl_transferase_dom"/>
</dbReference>
<dbReference type="PANTHER" id="PTHR43775">
    <property type="entry name" value="FATTY ACID SYNTHASE"/>
    <property type="match status" value="1"/>
</dbReference>
<dbReference type="SUPFAM" id="SSF52151">
    <property type="entry name" value="FabD/lysophospholipase-like"/>
    <property type="match status" value="1"/>
</dbReference>
<dbReference type="Gene3D" id="3.30.70.3290">
    <property type="match status" value="1"/>
</dbReference>
<dbReference type="Proteomes" id="UP000186817">
    <property type="component" value="Unassembled WGS sequence"/>
</dbReference>
<sequence length="358" mass="38581">MAVSMTPWYLGMARGLYEQVALFQRIADQCCEQLASPHLLGQVLQPALFVVEYARQSALSQIFLAVNDFGVASSSAWGPQGEASCLRRYSAAVVGGFLSLDAALAIVAARARSTETLAEEGAMLSVADWSSEELEAVAGGSRSTETLAEEGAMLSVADWRKCSRLHVKRAFHSGLIAKAKNSKASLVESFRPPVSMENVLIKGAAAGYKAVEDAAALAALVFFDDAAFTALVGAVVLTGRVLRHFRWRGASNLTGQWLHQAHMKVLWRENAERLMSQWRPAIVLEVGPGNVLSTLTSKCVGPGNVLSTLTSKCALLGALGKLWEAGCPVNFDQLHTKAYAFEATPLWVNPERYRAPEL</sequence>
<accession>A0A1Q9CY37</accession>
<dbReference type="EMBL" id="LSRX01000840">
    <property type="protein sequence ID" value="OLP87843.1"/>
    <property type="molecule type" value="Genomic_DNA"/>
</dbReference>
<protein>
    <submittedName>
        <fullName evidence="4">Malonyl CoA-acyl carrier protein transacylase</fullName>
    </submittedName>
</protein>
<gene>
    <name evidence="4" type="primary">fabD</name>
    <name evidence="4" type="ORF">AK812_SmicGene30906</name>
</gene>
<evidence type="ECO:0000256" key="1">
    <source>
        <dbReference type="ARBA" id="ARBA00022450"/>
    </source>
</evidence>